<keyword evidence="3" id="KW-1185">Reference proteome</keyword>
<name>A0AAV3ZZG0_9GAST</name>
<organism evidence="2 3">
    <name type="scientific">Plakobranchus ocellatus</name>
    <dbReference type="NCBI Taxonomy" id="259542"/>
    <lineage>
        <taxon>Eukaryota</taxon>
        <taxon>Metazoa</taxon>
        <taxon>Spiralia</taxon>
        <taxon>Lophotrochozoa</taxon>
        <taxon>Mollusca</taxon>
        <taxon>Gastropoda</taxon>
        <taxon>Heterobranchia</taxon>
        <taxon>Euthyneura</taxon>
        <taxon>Panpulmonata</taxon>
        <taxon>Sacoglossa</taxon>
        <taxon>Placobranchoidea</taxon>
        <taxon>Plakobranchidae</taxon>
        <taxon>Plakobranchus</taxon>
    </lineage>
</organism>
<feature type="region of interest" description="Disordered" evidence="1">
    <location>
        <begin position="1"/>
        <end position="51"/>
    </location>
</feature>
<sequence>MELEKGGREEGRRLERERGMGLEKGGREEGRRLERERGMGLEKGGREEGRRHWRGKEGWGWRKVGERRIDDWRGKEGWGWRKVGEKRVDDIGEGKCDRVIERWERGRTTTGEGKWDRDGESDYPCCACPILKLPYFIVPAVSTERKLLQTTRSRQAARPTQTIKRCVSDLRLGRLAAL</sequence>
<reference evidence="2 3" key="1">
    <citation type="journal article" date="2021" name="Elife">
        <title>Chloroplast acquisition without the gene transfer in kleptoplastic sea slugs, Plakobranchus ocellatus.</title>
        <authorList>
            <person name="Maeda T."/>
            <person name="Takahashi S."/>
            <person name="Yoshida T."/>
            <person name="Shimamura S."/>
            <person name="Takaki Y."/>
            <person name="Nagai Y."/>
            <person name="Toyoda A."/>
            <person name="Suzuki Y."/>
            <person name="Arimoto A."/>
            <person name="Ishii H."/>
            <person name="Satoh N."/>
            <person name="Nishiyama T."/>
            <person name="Hasebe M."/>
            <person name="Maruyama T."/>
            <person name="Minagawa J."/>
            <person name="Obokata J."/>
            <person name="Shigenobu S."/>
        </authorList>
    </citation>
    <scope>NUCLEOTIDE SEQUENCE [LARGE SCALE GENOMIC DNA]</scope>
</reference>
<evidence type="ECO:0000313" key="2">
    <source>
        <dbReference type="EMBL" id="GFN99323.1"/>
    </source>
</evidence>
<gene>
    <name evidence="2" type="ORF">PoB_002582900</name>
</gene>
<comment type="caution">
    <text evidence="2">The sequence shown here is derived from an EMBL/GenBank/DDBJ whole genome shotgun (WGS) entry which is preliminary data.</text>
</comment>
<dbReference type="AlphaFoldDB" id="A0AAV3ZZG0"/>
<protein>
    <submittedName>
        <fullName evidence="2">Uncharacterized protein</fullName>
    </submittedName>
</protein>
<evidence type="ECO:0000313" key="3">
    <source>
        <dbReference type="Proteomes" id="UP000735302"/>
    </source>
</evidence>
<proteinExistence type="predicted"/>
<accession>A0AAV3ZZG0</accession>
<dbReference type="Proteomes" id="UP000735302">
    <property type="component" value="Unassembled WGS sequence"/>
</dbReference>
<evidence type="ECO:0000256" key="1">
    <source>
        <dbReference type="SAM" id="MobiDB-lite"/>
    </source>
</evidence>
<dbReference type="EMBL" id="BLXT01002992">
    <property type="protein sequence ID" value="GFN99323.1"/>
    <property type="molecule type" value="Genomic_DNA"/>
</dbReference>